<dbReference type="EMBL" id="BK016150">
    <property type="protein sequence ID" value="DAF98540.1"/>
    <property type="molecule type" value="Genomic_DNA"/>
</dbReference>
<evidence type="ECO:0000256" key="1">
    <source>
        <dbReference type="SAM" id="Coils"/>
    </source>
</evidence>
<name>A0A8S5UVS9_9VIRU</name>
<accession>A0A8S5UVS9</accession>
<proteinExistence type="predicted"/>
<protein>
    <submittedName>
        <fullName evidence="2">Minor capsid protein</fullName>
    </submittedName>
</protein>
<organism evidence="2">
    <name type="scientific">Microviridae sp. ctuZ46</name>
    <dbReference type="NCBI Taxonomy" id="2825010"/>
    <lineage>
        <taxon>Viruses</taxon>
        <taxon>Monodnaviria</taxon>
        <taxon>Sangervirae</taxon>
        <taxon>Phixviricota</taxon>
        <taxon>Malgrandaviricetes</taxon>
        <taxon>Petitvirales</taxon>
        <taxon>Microviridae</taxon>
    </lineage>
</organism>
<evidence type="ECO:0000313" key="2">
    <source>
        <dbReference type="EMBL" id="DAF98540.1"/>
    </source>
</evidence>
<feature type="coiled-coil region" evidence="1">
    <location>
        <begin position="188"/>
        <end position="215"/>
    </location>
</feature>
<sequence>MGIWDSLGLPVIGGLVKTAAGVFGGSGGGYSLKKQMALQDHAYEQSKELAGMQNQWEQDRMALQYGYNKDAADYSQQLAKDMWEYTGIGGQVRQMKENNINPALMYGGGGGGGQSTSGGSMQGVTAIQPMGLSIAIQARQQAAQAELAEAQARKLDTETTQMKTVGVAQSIAGIIQSIAQTSLIGEQKTKLKADIEQIGKTVEQLNANIDSIRENTELVKFQNRINKLLENSFKYEADGKQYSFEDVIITKFYKEFLTNNLRMDKEQVEYLNEKGVAERLAKDLDKIVEGKLNEVSISENTIKKLQSEVDRNNWELKTDKALGDFIEEMGGDSKYSKLLMLVINRLLQK</sequence>
<keyword evidence="1" id="KW-0175">Coiled coil</keyword>
<reference evidence="2" key="1">
    <citation type="journal article" date="2021" name="Proc. Natl. Acad. Sci. U.S.A.">
        <title>A Catalog of Tens of Thousands of Viruses from Human Metagenomes Reveals Hidden Associations with Chronic Diseases.</title>
        <authorList>
            <person name="Tisza M.J."/>
            <person name="Buck C.B."/>
        </authorList>
    </citation>
    <scope>NUCLEOTIDE SEQUENCE</scope>
    <source>
        <strain evidence="2">CtuZ46</strain>
    </source>
</reference>